<evidence type="ECO:0000256" key="2">
    <source>
        <dbReference type="SAM" id="Phobius"/>
    </source>
</evidence>
<protein>
    <recommendedName>
        <fullName evidence="5">DUF4175 domain-containing protein</fullName>
    </recommendedName>
</protein>
<proteinExistence type="predicted"/>
<dbReference type="AlphaFoldDB" id="A0A7K1SS85"/>
<dbReference type="Pfam" id="PF13779">
    <property type="entry name" value="DUF4175"/>
    <property type="match status" value="1"/>
</dbReference>
<dbReference type="EMBL" id="WPIK01000001">
    <property type="protein sequence ID" value="MVN20179.1"/>
    <property type="molecule type" value="Genomic_DNA"/>
</dbReference>
<feature type="transmembrane region" description="Helical" evidence="2">
    <location>
        <begin position="26"/>
        <end position="44"/>
    </location>
</feature>
<keyword evidence="2" id="KW-0472">Membrane</keyword>
<dbReference type="Proteomes" id="UP000462014">
    <property type="component" value="Unassembled WGS sequence"/>
</dbReference>
<accession>A0A7K1SS85</accession>
<feature type="transmembrane region" description="Helical" evidence="2">
    <location>
        <begin position="162"/>
        <end position="181"/>
    </location>
</feature>
<dbReference type="InterPro" id="IPR012683">
    <property type="entry name" value="CHP02302_TM"/>
</dbReference>
<keyword evidence="2" id="KW-0812">Transmembrane</keyword>
<evidence type="ECO:0000256" key="1">
    <source>
        <dbReference type="SAM" id="MobiDB-lite"/>
    </source>
</evidence>
<feature type="compositionally biased region" description="Basic and acidic residues" evidence="1">
    <location>
        <begin position="732"/>
        <end position="750"/>
    </location>
</feature>
<feature type="compositionally biased region" description="Low complexity" evidence="1">
    <location>
        <begin position="756"/>
        <end position="783"/>
    </location>
</feature>
<evidence type="ECO:0000313" key="4">
    <source>
        <dbReference type="Proteomes" id="UP000462014"/>
    </source>
</evidence>
<feature type="region of interest" description="Disordered" evidence="1">
    <location>
        <begin position="720"/>
        <end position="783"/>
    </location>
</feature>
<feature type="region of interest" description="Disordered" evidence="1">
    <location>
        <begin position="917"/>
        <end position="977"/>
    </location>
</feature>
<feature type="compositionally biased region" description="Basic and acidic residues" evidence="1">
    <location>
        <begin position="1042"/>
        <end position="1057"/>
    </location>
</feature>
<organism evidence="3 4">
    <name type="scientific">Mucilaginibacter arboris</name>
    <dbReference type="NCBI Taxonomy" id="2682090"/>
    <lineage>
        <taxon>Bacteria</taxon>
        <taxon>Pseudomonadati</taxon>
        <taxon>Bacteroidota</taxon>
        <taxon>Sphingobacteriia</taxon>
        <taxon>Sphingobacteriales</taxon>
        <taxon>Sphingobacteriaceae</taxon>
        <taxon>Mucilaginibacter</taxon>
    </lineage>
</organism>
<evidence type="ECO:0000313" key="3">
    <source>
        <dbReference type="EMBL" id="MVN20179.1"/>
    </source>
</evidence>
<evidence type="ECO:0008006" key="5">
    <source>
        <dbReference type="Google" id="ProtNLM"/>
    </source>
</evidence>
<feature type="transmembrane region" description="Helical" evidence="2">
    <location>
        <begin position="60"/>
        <end position="85"/>
    </location>
</feature>
<comment type="caution">
    <text evidence="3">The sequence shown here is derived from an EMBL/GenBank/DDBJ whole genome shotgun (WGS) entry which is preliminary data.</text>
</comment>
<sequence length="1109" mass="127523">MQSGNNYDLLLTKMDEFIRKYYLNKLLRGLIFLGAALFFSYLVITFSEYYGHFNTSFRSLIFYGFILLNLSLFCWLVAPSLLAYFRLGKLISHDQAAEIIGRYFQNVQDKLLNTLQLKKIADQNPERKLLIEASINQKIAELKPVTFSAAVKINENKRFLKWALIPLSLIIMVALVAPSIIHDGTERIIKHNQYFAPKAPFSWHILNRSLSVVQGQDFKLNLKLTGNEFPESVYLETGKNSFRLDKENLSSFYHTFSNIQQNIRFRLVGNDFSSEEFEIKVNPKPSLLHLDARLVYPSYLHKPAENINNAGDLTLPEGTVVQWELHTENASEVQFSLNQKTTLITADNDIFKHQEKLLKSGSYAVKPINHFVSSADSATYRISVIPDLPPVIAVEQKADSVSSKAHYFTGKIQDDYGFSSLTFHYSVRNPASPQKNKSYSLPVKADLHQTSSTFFYFWSIKEVSLNPGDELVYYFDVADNDGVNGAKHSRTPEQTLHIPTETEQNKTLDAGTQSVKNKMQSAIKLSAEVERDAQKLNRLLLDKKTLSFDEKKQVADLLQKRHELEDLVKDMQKENEQNLYNRQETKQQNQDILEKQKQINDLFKNVLDEKTKELLKNLEQMLQENQKDETREDVGKMQMDNKSLQKELDRMLELYKQLEFDQKLNESINQLDKLAEKQQALAEKSAQTKQDANQLKQEQGAIKKDFQDLEKSLKELEQKNEALDNKNNFETPKAEQQEAEQQMDKGEENLSKNNKQKASQAQQQAASAMQKMSSKMKQMQQQGEEQELQLNVQQLRAILKNLVTSSFNQEKVMQVFKQLNASDPDYVNQTQQQQNIKDNLKTVEDSLFALSKRVPQIESTVNKEITAINTNIDQAIANLGERRTAEANRNQQFAMTSMNNLALMLNEVLDQLQNAMKNAKPGSGKQKQPSIQQLSQMQQELNKNMQKARQQMQQQGNQGQPGQQKNGMSEQMAKMARQQEMIRRALQNINQQENKDGKSGLGNLGDITKQMEQSETDLVNKKIETETLIRQQKIQTRLLEAEKAEQEREQDQKRESQAGKNTAPGYQKALQGYQQIKNKQTEQLITIPPDVNLFYKSKIKTYFNEINRK</sequence>
<feature type="region of interest" description="Disordered" evidence="1">
    <location>
        <begin position="1042"/>
        <end position="1066"/>
    </location>
</feature>
<keyword evidence="2" id="KW-1133">Transmembrane helix</keyword>
<gene>
    <name evidence="3" type="ORF">GO621_01345</name>
</gene>
<keyword evidence="4" id="KW-1185">Reference proteome</keyword>
<name>A0A7K1SS85_9SPHI</name>
<feature type="compositionally biased region" description="Low complexity" evidence="1">
    <location>
        <begin position="925"/>
        <end position="968"/>
    </location>
</feature>
<reference evidence="3 4" key="1">
    <citation type="submission" date="2019-12" db="EMBL/GenBank/DDBJ databases">
        <title>Mucilaginibacter sp. HMF7410 genome sequencing and assembly.</title>
        <authorList>
            <person name="Kang H."/>
            <person name="Cha I."/>
            <person name="Kim H."/>
            <person name="Joh K."/>
        </authorList>
    </citation>
    <scope>NUCLEOTIDE SEQUENCE [LARGE SCALE GENOMIC DNA]</scope>
    <source>
        <strain evidence="3 4">HMF7410</strain>
    </source>
</reference>